<evidence type="ECO:0000256" key="1">
    <source>
        <dbReference type="SAM" id="Coils"/>
    </source>
</evidence>
<proteinExistence type="predicted"/>
<accession>A0AAD9HD74</accession>
<dbReference type="AlphaFoldDB" id="A0AAD9HD74"/>
<evidence type="ECO:0008006" key="5">
    <source>
        <dbReference type="Google" id="ProtNLM"/>
    </source>
</evidence>
<gene>
    <name evidence="3" type="ORF">LX32DRAFT_702301</name>
</gene>
<name>A0AAD9HD74_9PEZI</name>
<evidence type="ECO:0000313" key="4">
    <source>
        <dbReference type="Proteomes" id="UP001232148"/>
    </source>
</evidence>
<organism evidence="3 4">
    <name type="scientific">Colletotrichum zoysiae</name>
    <dbReference type="NCBI Taxonomy" id="1216348"/>
    <lineage>
        <taxon>Eukaryota</taxon>
        <taxon>Fungi</taxon>
        <taxon>Dikarya</taxon>
        <taxon>Ascomycota</taxon>
        <taxon>Pezizomycotina</taxon>
        <taxon>Sordariomycetes</taxon>
        <taxon>Hypocreomycetidae</taxon>
        <taxon>Glomerellales</taxon>
        <taxon>Glomerellaceae</taxon>
        <taxon>Colletotrichum</taxon>
        <taxon>Colletotrichum graminicola species complex</taxon>
    </lineage>
</organism>
<protein>
    <recommendedName>
        <fullName evidence="5">Geranylgeranyl pyrophosphate synthetase</fullName>
    </recommendedName>
</protein>
<comment type="caution">
    <text evidence="3">The sequence shown here is derived from an EMBL/GenBank/DDBJ whole genome shotgun (WGS) entry which is preliminary data.</text>
</comment>
<feature type="compositionally biased region" description="Polar residues" evidence="2">
    <location>
        <begin position="23"/>
        <end position="33"/>
    </location>
</feature>
<reference evidence="3" key="1">
    <citation type="submission" date="2021-06" db="EMBL/GenBank/DDBJ databases">
        <title>Comparative genomics, transcriptomics and evolutionary studies reveal genomic signatures of adaptation to plant cell wall in hemibiotrophic fungi.</title>
        <authorList>
            <consortium name="DOE Joint Genome Institute"/>
            <person name="Baroncelli R."/>
            <person name="Diaz J.F."/>
            <person name="Benocci T."/>
            <person name="Peng M."/>
            <person name="Battaglia E."/>
            <person name="Haridas S."/>
            <person name="Andreopoulos W."/>
            <person name="Labutti K."/>
            <person name="Pangilinan J."/>
            <person name="Floch G.L."/>
            <person name="Makela M.R."/>
            <person name="Henrissat B."/>
            <person name="Grigoriev I.V."/>
            <person name="Crouch J.A."/>
            <person name="De Vries R.P."/>
            <person name="Sukno S.A."/>
            <person name="Thon M.R."/>
        </authorList>
    </citation>
    <scope>NUCLEOTIDE SEQUENCE</scope>
    <source>
        <strain evidence="3">MAFF235873</strain>
    </source>
</reference>
<evidence type="ECO:0000313" key="3">
    <source>
        <dbReference type="EMBL" id="KAK2025929.1"/>
    </source>
</evidence>
<dbReference type="PANTHER" id="PTHR35179:SF1">
    <property type="entry name" value="INTEGRAL MEMBRANE PROTEIN"/>
    <property type="match status" value="1"/>
</dbReference>
<dbReference type="PANTHER" id="PTHR35179">
    <property type="entry name" value="PROTEIN CBG02620"/>
    <property type="match status" value="1"/>
</dbReference>
<keyword evidence="4" id="KW-1185">Reference proteome</keyword>
<sequence>MRCYCSCGRSFRTAGGREDHQTAAKTNGSAPSRSLSGANYSLSIVNTSSNVVQAGNTTERSPLVKAKQQAWLWKQIRRPTQPVYIIVQSAIIPSTKAVTSEAGYQLVCSYNWQGGKPFKIRVPGHAAICQDMSLPLTLQPDKGTYFIDLNAAMLPQHPFEPMFRAAYSMNPDASFDDVDIVTNRNSLRKLLDFSAGRSGDYFRLNLHLVRNTLIIERRWKRTREFIDDSREKGWGKSFEEASAQFPAGLEHSLGYHRTLRYSLGALSCAVQFEVDACFDSGSKPGPLDDLVPRMETVSIPCDQPGKAKGPQQGVQVETVYHGARVMDQSTTAELKSTCSEKRIKQVMPQLWFGRTPWLIVGRHTNGTFDDVKITNVTEEFAEWEATKQEALRKLVTLLEELRTAIRRNGGRPCAAVLERRSGVIGVFDLMNNNQAVPADLRQKLWNRAPLPSW</sequence>
<evidence type="ECO:0000256" key="2">
    <source>
        <dbReference type="SAM" id="MobiDB-lite"/>
    </source>
</evidence>
<feature type="region of interest" description="Disordered" evidence="2">
    <location>
        <begin position="14"/>
        <end position="33"/>
    </location>
</feature>
<keyword evidence="1" id="KW-0175">Coiled coil</keyword>
<dbReference type="EMBL" id="MU842925">
    <property type="protein sequence ID" value="KAK2025929.1"/>
    <property type="molecule type" value="Genomic_DNA"/>
</dbReference>
<dbReference type="Proteomes" id="UP001232148">
    <property type="component" value="Unassembled WGS sequence"/>
</dbReference>
<feature type="coiled-coil region" evidence="1">
    <location>
        <begin position="373"/>
        <end position="407"/>
    </location>
</feature>